<evidence type="ECO:0000256" key="1">
    <source>
        <dbReference type="ARBA" id="ARBA00012344"/>
    </source>
</evidence>
<dbReference type="GO" id="GO:0061928">
    <property type="term" value="F:glutathione specific gamma-glutamylcyclotransferase activity"/>
    <property type="evidence" value="ECO:0007669"/>
    <property type="project" value="UniProtKB-EC"/>
</dbReference>
<dbReference type="PANTHER" id="PTHR12192:SF2">
    <property type="entry name" value="GLUTATHIONE-SPECIFIC GAMMA-GLUTAMYLCYCLOTRANSFERASE 2"/>
    <property type="match status" value="1"/>
</dbReference>
<proteinExistence type="predicted"/>
<dbReference type="InterPro" id="IPR013024">
    <property type="entry name" value="GGCT-like"/>
</dbReference>
<evidence type="ECO:0000256" key="2">
    <source>
        <dbReference type="ARBA" id="ARBA00023239"/>
    </source>
</evidence>
<dbReference type="OrthoDB" id="9795692at2"/>
<organism evidence="3 4">
    <name type="scientific">Bradyrhizobium icense</name>
    <dbReference type="NCBI Taxonomy" id="1274631"/>
    <lineage>
        <taxon>Bacteria</taxon>
        <taxon>Pseudomonadati</taxon>
        <taxon>Pseudomonadota</taxon>
        <taxon>Alphaproteobacteria</taxon>
        <taxon>Hyphomicrobiales</taxon>
        <taxon>Nitrobacteraceae</taxon>
        <taxon>Bradyrhizobium</taxon>
    </lineage>
</organism>
<reference evidence="3 4" key="1">
    <citation type="submission" date="2016-07" db="EMBL/GenBank/DDBJ databases">
        <title>Complete genome sequence of Bradyrhizobium icense LMTR 13T, a potential inoculant strain isolated from lima bean (Phaseolus lunatus) in Peru.</title>
        <authorList>
            <person name="Ormeno-Orrillo E."/>
            <person name="Duran D."/>
            <person name="Rogel M.A."/>
            <person name="Rey L."/>
            <person name="Imperial J."/>
            <person name="Ruiz-Argueso T."/>
            <person name="Martinez-Romero E."/>
        </authorList>
    </citation>
    <scope>NUCLEOTIDE SEQUENCE [LARGE SCALE GENOMIC DNA]</scope>
    <source>
        <strain evidence="3 4">LMTR 13</strain>
    </source>
</reference>
<dbReference type="STRING" id="1274631.LMTR13_06130"/>
<protein>
    <recommendedName>
        <fullName evidence="1">glutathione-specific gamma-glutamylcyclotransferase</fullName>
        <ecNumber evidence="1">4.3.2.7</ecNumber>
    </recommendedName>
</protein>
<accession>A0A1B1URF4</accession>
<dbReference type="InterPro" id="IPR006840">
    <property type="entry name" value="ChaC"/>
</dbReference>
<dbReference type="Pfam" id="PF04752">
    <property type="entry name" value="ChaC"/>
    <property type="match status" value="1"/>
</dbReference>
<evidence type="ECO:0000313" key="3">
    <source>
        <dbReference type="EMBL" id="ANW05339.1"/>
    </source>
</evidence>
<dbReference type="EC" id="4.3.2.7" evidence="1"/>
<dbReference type="Proteomes" id="UP000092839">
    <property type="component" value="Chromosome"/>
</dbReference>
<keyword evidence="4" id="KW-1185">Reference proteome</keyword>
<gene>
    <name evidence="3" type="ORF">LMTR13_06130</name>
</gene>
<dbReference type="InterPro" id="IPR036568">
    <property type="entry name" value="GGCT-like_sf"/>
</dbReference>
<dbReference type="Gene3D" id="3.10.490.10">
    <property type="entry name" value="Gamma-glutamyl cyclotransferase-like"/>
    <property type="match status" value="1"/>
</dbReference>
<dbReference type="GO" id="GO:0006751">
    <property type="term" value="P:glutathione catabolic process"/>
    <property type="evidence" value="ECO:0007669"/>
    <property type="project" value="InterPro"/>
</dbReference>
<dbReference type="PANTHER" id="PTHR12192">
    <property type="entry name" value="CATION TRANSPORT PROTEIN CHAC-RELATED"/>
    <property type="match status" value="1"/>
</dbReference>
<dbReference type="GO" id="GO:0005737">
    <property type="term" value="C:cytoplasm"/>
    <property type="evidence" value="ECO:0007669"/>
    <property type="project" value="TreeGrafter"/>
</dbReference>
<name>A0A1B1URF4_9BRAD</name>
<keyword evidence="2" id="KW-0456">Lyase</keyword>
<dbReference type="KEGG" id="bic:LMTR13_06130"/>
<dbReference type="CDD" id="cd06661">
    <property type="entry name" value="GGCT_like"/>
    <property type="match status" value="1"/>
</dbReference>
<sequence>MTADAFIHLPDLRARVTRPEQSLLRLTPEMFAMWEQRARAAGWPAGGRLSDKAIETSRLAVLGDHPDGDDLWIYSYGSLMWDPGFHFAEVRLADVEGYQRRFTLKINLGRGSHDYPALMLSLEPQWGCCRGLAFRIAADSVHAETAILWRREMLRGGYAPAMVPMATPQGPITALAFTSNRSHPSYVGELPLADTAAMIASGKGVLGTNFEYLVQLATQLQALGIEDPYVAQLHAQIEGVPGS</sequence>
<dbReference type="EMBL" id="CP016428">
    <property type="protein sequence ID" value="ANW05339.1"/>
    <property type="molecule type" value="Genomic_DNA"/>
</dbReference>
<dbReference type="AlphaFoldDB" id="A0A1B1URF4"/>
<dbReference type="SUPFAM" id="SSF110857">
    <property type="entry name" value="Gamma-glutamyl cyclotransferase-like"/>
    <property type="match status" value="1"/>
</dbReference>
<evidence type="ECO:0000313" key="4">
    <source>
        <dbReference type="Proteomes" id="UP000092839"/>
    </source>
</evidence>